<evidence type="ECO:0000313" key="5">
    <source>
        <dbReference type="EMBL" id="SFC64021.1"/>
    </source>
</evidence>
<dbReference type="PANTHER" id="PTHR43080">
    <property type="entry name" value="CBS DOMAIN-CONTAINING PROTEIN CBSX3, MITOCHONDRIAL"/>
    <property type="match status" value="1"/>
</dbReference>
<dbReference type="OrthoDB" id="9807125at2"/>
<dbReference type="Proteomes" id="UP000231644">
    <property type="component" value="Unassembled WGS sequence"/>
</dbReference>
<feature type="region of interest" description="Disordered" evidence="3">
    <location>
        <begin position="1"/>
        <end position="26"/>
    </location>
</feature>
<keyword evidence="1 2" id="KW-0129">CBS domain</keyword>
<dbReference type="SUPFAM" id="SSF54631">
    <property type="entry name" value="CBS-domain pair"/>
    <property type="match status" value="1"/>
</dbReference>
<evidence type="ECO:0000256" key="1">
    <source>
        <dbReference type="ARBA" id="ARBA00023122"/>
    </source>
</evidence>
<name>A0A1I1KTF9_9RHOB</name>
<dbReference type="AlphaFoldDB" id="A0A1I1KTF9"/>
<dbReference type="SMART" id="SM00116">
    <property type="entry name" value="CBS"/>
    <property type="match status" value="2"/>
</dbReference>
<protein>
    <submittedName>
        <fullName evidence="5">CBS domain-containing protein</fullName>
    </submittedName>
</protein>
<evidence type="ECO:0000256" key="3">
    <source>
        <dbReference type="SAM" id="MobiDB-lite"/>
    </source>
</evidence>
<sequence length="173" mass="19137">MVESYRPHLRKDDEDARSHSQTAQTNTAEMNAIVQSILDQKDGTVHAIRPQQSLHDAVIALRDHHIGALLVTDQTGALLGILSERDIVRKLAETPGTTLPQKVEDVMTRKVETCSPSDPLVTVLKRMTSGRFRHMPVLDGDRVAGIVTIGDVVHYRLTALEHEALQIKQLIVG</sequence>
<dbReference type="PANTHER" id="PTHR43080:SF2">
    <property type="entry name" value="CBS DOMAIN-CONTAINING PROTEIN"/>
    <property type="match status" value="1"/>
</dbReference>
<dbReference type="PROSITE" id="PS51371">
    <property type="entry name" value="CBS"/>
    <property type="match status" value="2"/>
</dbReference>
<dbReference type="Gene3D" id="3.10.580.10">
    <property type="entry name" value="CBS-domain"/>
    <property type="match status" value="1"/>
</dbReference>
<reference evidence="5 6" key="1">
    <citation type="submission" date="2016-10" db="EMBL/GenBank/DDBJ databases">
        <authorList>
            <person name="de Groot N.N."/>
        </authorList>
    </citation>
    <scope>NUCLEOTIDE SEQUENCE [LARGE SCALE GENOMIC DNA]</scope>
    <source>
        <strain evidence="5 6">DSM 29619</strain>
    </source>
</reference>
<dbReference type="InterPro" id="IPR051257">
    <property type="entry name" value="Diverse_CBS-Domain"/>
</dbReference>
<keyword evidence="6" id="KW-1185">Reference proteome</keyword>
<dbReference type="RefSeq" id="WP_093451768.1">
    <property type="nucleotide sequence ID" value="NZ_BAABWI010000004.1"/>
</dbReference>
<accession>A0A1I1KTF9</accession>
<dbReference type="STRING" id="517719.SAMN05421762_1631"/>
<feature type="domain" description="CBS" evidence="4">
    <location>
        <begin position="38"/>
        <end position="98"/>
    </location>
</feature>
<dbReference type="InterPro" id="IPR000644">
    <property type="entry name" value="CBS_dom"/>
</dbReference>
<evidence type="ECO:0000256" key="2">
    <source>
        <dbReference type="PROSITE-ProRule" id="PRU00703"/>
    </source>
</evidence>
<dbReference type="CDD" id="cd04623">
    <property type="entry name" value="CBS_pair_bac_euk"/>
    <property type="match status" value="1"/>
</dbReference>
<proteinExistence type="predicted"/>
<evidence type="ECO:0000259" key="4">
    <source>
        <dbReference type="PROSITE" id="PS51371"/>
    </source>
</evidence>
<dbReference type="InterPro" id="IPR044725">
    <property type="entry name" value="CBSX3_CBS_dom"/>
</dbReference>
<evidence type="ECO:0000313" key="6">
    <source>
        <dbReference type="Proteomes" id="UP000231644"/>
    </source>
</evidence>
<gene>
    <name evidence="5" type="ORF">SAMN05421762_1631</name>
</gene>
<feature type="domain" description="CBS" evidence="4">
    <location>
        <begin position="107"/>
        <end position="165"/>
    </location>
</feature>
<dbReference type="Pfam" id="PF00571">
    <property type="entry name" value="CBS"/>
    <property type="match status" value="2"/>
</dbReference>
<dbReference type="EMBL" id="FOLX01000001">
    <property type="protein sequence ID" value="SFC64021.1"/>
    <property type="molecule type" value="Genomic_DNA"/>
</dbReference>
<dbReference type="InterPro" id="IPR046342">
    <property type="entry name" value="CBS_dom_sf"/>
</dbReference>
<organism evidence="5 6">
    <name type="scientific">Pseudooceanicola nitratireducens</name>
    <dbReference type="NCBI Taxonomy" id="517719"/>
    <lineage>
        <taxon>Bacteria</taxon>
        <taxon>Pseudomonadati</taxon>
        <taxon>Pseudomonadota</taxon>
        <taxon>Alphaproteobacteria</taxon>
        <taxon>Rhodobacterales</taxon>
        <taxon>Paracoccaceae</taxon>
        <taxon>Pseudooceanicola</taxon>
    </lineage>
</organism>